<dbReference type="RefSeq" id="WP_183358016.1">
    <property type="nucleotide sequence ID" value="NZ_BAABKR010000001.1"/>
</dbReference>
<dbReference type="AlphaFoldDB" id="A0A7W5TS21"/>
<proteinExistence type="predicted"/>
<gene>
    <name evidence="1" type="ORF">FHX47_001221</name>
</gene>
<dbReference type="EMBL" id="JACIBT010000002">
    <property type="protein sequence ID" value="MBB3667602.1"/>
    <property type="molecule type" value="Genomic_DNA"/>
</dbReference>
<protein>
    <submittedName>
        <fullName evidence="1">Uncharacterized protein</fullName>
    </submittedName>
</protein>
<sequence>MAHDPQPFIHPLSGKRAGCYDSFSHDDVYNILGFTDGAEPFFVIQRVSSMEAFYFPERDLVLSFRLPQDHFDELFQKVDLAGRDFSTRRRFAGFIASHHRPYHYFYDALPAMRDIDLGWEGDRNTKRALELVQLQGGDYLPVNVLFPDYFCYTTSSRFLNHHTVLRGKYYLKVGYAGLKDRAQERSINQFDRSINLSRIVRDDESRCPAGLGLLTLAFDISNEKGTWRSIEQDIPKIVQHVAQATGSDIHVIFDGWTLPHTPSSRDMRRVTEERRLAESIENRLEHSATKVDHLVGANPRDKLENLAGVDAFVSRYGTGSMFVSRILGRPGVVHHSGLANYEDIHMQGGEVTTVLGRPAYDSSNIKVHSIPYDVHWRDVASALVTLLRNKWKTQTVD</sequence>
<comment type="caution">
    <text evidence="1">The sequence shown here is derived from an EMBL/GenBank/DDBJ whole genome shotgun (WGS) entry which is preliminary data.</text>
</comment>
<reference evidence="1 2" key="1">
    <citation type="submission" date="2020-08" db="EMBL/GenBank/DDBJ databases">
        <title>Sequencing the genomes of 1000 actinobacteria strains.</title>
        <authorList>
            <person name="Klenk H.-P."/>
        </authorList>
    </citation>
    <scope>NUCLEOTIDE SEQUENCE [LARGE SCALE GENOMIC DNA]</scope>
    <source>
        <strain evidence="1 2">DSM 28238</strain>
    </source>
</reference>
<name>A0A7W5TS21_9MICC</name>
<organism evidence="1 2">
    <name type="scientific">Garicola koreensis</name>
    <dbReference type="NCBI Taxonomy" id="1262554"/>
    <lineage>
        <taxon>Bacteria</taxon>
        <taxon>Bacillati</taxon>
        <taxon>Actinomycetota</taxon>
        <taxon>Actinomycetes</taxon>
        <taxon>Micrococcales</taxon>
        <taxon>Micrococcaceae</taxon>
        <taxon>Garicola</taxon>
    </lineage>
</organism>
<accession>A0A7W5TS21</accession>
<evidence type="ECO:0000313" key="2">
    <source>
        <dbReference type="Proteomes" id="UP000547528"/>
    </source>
</evidence>
<dbReference type="Proteomes" id="UP000547528">
    <property type="component" value="Unassembled WGS sequence"/>
</dbReference>
<keyword evidence="2" id="KW-1185">Reference proteome</keyword>
<evidence type="ECO:0000313" key="1">
    <source>
        <dbReference type="EMBL" id="MBB3667602.1"/>
    </source>
</evidence>